<dbReference type="OrthoDB" id="7596683at2"/>
<name>A0A5C4JNY6_9HYPH</name>
<comment type="caution">
    <text evidence="2">The sequence shown here is derived from an EMBL/GenBank/DDBJ whole genome shotgun (WGS) entry which is preliminary data.</text>
</comment>
<dbReference type="EMBL" id="VCLB01000008">
    <property type="protein sequence ID" value="TNB46834.1"/>
    <property type="molecule type" value="Genomic_DNA"/>
</dbReference>
<accession>A0A5C4JNY6</accession>
<keyword evidence="1" id="KW-0472">Membrane</keyword>
<feature type="transmembrane region" description="Helical" evidence="1">
    <location>
        <begin position="12"/>
        <end position="33"/>
    </location>
</feature>
<keyword evidence="1" id="KW-0812">Transmembrane</keyword>
<dbReference type="AlphaFoldDB" id="A0A5C4JNY6"/>
<evidence type="ECO:0000313" key="3">
    <source>
        <dbReference type="Proteomes" id="UP000307874"/>
    </source>
</evidence>
<keyword evidence="1" id="KW-1133">Transmembrane helix</keyword>
<proteinExistence type="predicted"/>
<organism evidence="2 3">
    <name type="scientific">Martelella lutilitoris</name>
    <dbReference type="NCBI Taxonomy" id="2583532"/>
    <lineage>
        <taxon>Bacteria</taxon>
        <taxon>Pseudomonadati</taxon>
        <taxon>Pseudomonadota</taxon>
        <taxon>Alphaproteobacteria</taxon>
        <taxon>Hyphomicrobiales</taxon>
        <taxon>Aurantimonadaceae</taxon>
        <taxon>Martelella</taxon>
    </lineage>
</organism>
<sequence>MPKSVASKRSTWVAPVVLIVVLGFAIAICVWFLNWLQTPLTGSDFHQVCGQLPEGSLAADCIALRSTIATERAAVSAERALWVSFGSMLVGVASIFGLLFVWLQGRGAIELAAEANRITLENGQAQARAYVVIQSVECQLNQQGHLVTRVGFHNSGLSPARGVRWLFQAKLNIVPEGQEPLCLEMGAEPNLEKSHWRQDISAGVSWVSRPHGLLVSEKSDVIDTINDAVFIAATIKIMADYADVFGVRHDEVACFQGRIALADQPYSNLDRAHDSACDV</sequence>
<feature type="transmembrane region" description="Helical" evidence="1">
    <location>
        <begin position="80"/>
        <end position="103"/>
    </location>
</feature>
<dbReference type="Proteomes" id="UP000307874">
    <property type="component" value="Unassembled WGS sequence"/>
</dbReference>
<protein>
    <submittedName>
        <fullName evidence="2">Uncharacterized protein</fullName>
    </submittedName>
</protein>
<gene>
    <name evidence="2" type="ORF">FF124_14850</name>
</gene>
<reference evidence="2 3" key="1">
    <citation type="submission" date="2019-05" db="EMBL/GenBank/DDBJ databases">
        <authorList>
            <person name="Lee S.D."/>
        </authorList>
    </citation>
    <scope>NUCLEOTIDE SEQUENCE [LARGE SCALE GENOMIC DNA]</scope>
    <source>
        <strain evidence="2 3">GH2-6</strain>
    </source>
</reference>
<reference evidence="2 3" key="2">
    <citation type="submission" date="2019-06" db="EMBL/GenBank/DDBJ databases">
        <title>Martelella lutilitoris sp. nov., isolated from a tidal mudflat.</title>
        <authorList>
            <person name="Kim Y.-J."/>
        </authorList>
    </citation>
    <scope>NUCLEOTIDE SEQUENCE [LARGE SCALE GENOMIC DNA]</scope>
    <source>
        <strain evidence="2 3">GH2-6</strain>
    </source>
</reference>
<keyword evidence="3" id="KW-1185">Reference proteome</keyword>
<dbReference type="RefSeq" id="WP_138749273.1">
    <property type="nucleotide sequence ID" value="NZ_VCLB01000008.1"/>
</dbReference>
<evidence type="ECO:0000256" key="1">
    <source>
        <dbReference type="SAM" id="Phobius"/>
    </source>
</evidence>
<evidence type="ECO:0000313" key="2">
    <source>
        <dbReference type="EMBL" id="TNB46834.1"/>
    </source>
</evidence>